<organism evidence="1 2">
    <name type="scientific">Paenarthrobacter nicotinovorans</name>
    <name type="common">Arthrobacter nicotinovorans</name>
    <dbReference type="NCBI Taxonomy" id="29320"/>
    <lineage>
        <taxon>Bacteria</taxon>
        <taxon>Bacillati</taxon>
        <taxon>Actinomycetota</taxon>
        <taxon>Actinomycetes</taxon>
        <taxon>Micrococcales</taxon>
        <taxon>Micrococcaceae</taxon>
        <taxon>Paenarthrobacter</taxon>
    </lineage>
</organism>
<evidence type="ECO:0000313" key="2">
    <source>
        <dbReference type="Proteomes" id="UP001448614"/>
    </source>
</evidence>
<dbReference type="RefSeq" id="WP_347781441.1">
    <property type="nucleotide sequence ID" value="NZ_JBBMFV010000001.1"/>
</dbReference>
<name>A0ABV0GLP4_PAENI</name>
<dbReference type="EMBL" id="JBBMFV010000001">
    <property type="protein sequence ID" value="MEO3939450.1"/>
    <property type="molecule type" value="Genomic_DNA"/>
</dbReference>
<proteinExistence type="predicted"/>
<gene>
    <name evidence="1" type="ORF">V3C41_00010</name>
</gene>
<protein>
    <recommendedName>
        <fullName evidence="3">Phage tail protein</fullName>
    </recommendedName>
</protein>
<comment type="caution">
    <text evidence="1">The sequence shown here is derived from an EMBL/GenBank/DDBJ whole genome shotgun (WGS) entry which is preliminary data.</text>
</comment>
<evidence type="ECO:0000313" key="1">
    <source>
        <dbReference type="EMBL" id="MEO3939450.1"/>
    </source>
</evidence>
<dbReference type="Proteomes" id="UP001448614">
    <property type="component" value="Unassembled WGS sequence"/>
</dbReference>
<accession>A0ABV0GLP4</accession>
<evidence type="ECO:0008006" key="3">
    <source>
        <dbReference type="Google" id="ProtNLM"/>
    </source>
</evidence>
<sequence length="130" mass="14318">MDRSIVFADPGGVMRRHFVEWCAKFDISPVGDRFETSSGRTAYPAHAITEPDGHVWLSGLIGLEQAGILGHVEKMASFRHMLREASEMPENCPDGLTFVINGSPFQVIFQNSDDTGGSHIINVAFIRTGR</sequence>
<keyword evidence="2" id="KW-1185">Reference proteome</keyword>
<reference evidence="1 2" key="1">
    <citation type="journal article" date="2024" name="Appl. Microbiol. Biotechnol.">
        <title>Biosynthetic gene clusters with biotechnological applications in novel Antarctic isolates from Actinomycetota.</title>
        <authorList>
            <person name="Bruna P."/>
            <person name="Nunez-Montero K."/>
            <person name="Contreras M.J."/>
            <person name="Leal K."/>
            <person name="Garcia M."/>
            <person name="Abanto M."/>
            <person name="Barrientos L."/>
        </authorList>
    </citation>
    <scope>NUCLEOTIDE SEQUENCE [LARGE SCALE GENOMIC DNA]</scope>
    <source>
        <strain evidence="1 2">Se16.17</strain>
    </source>
</reference>